<dbReference type="PANTHER" id="PTHR32309">
    <property type="entry name" value="TYROSINE-PROTEIN KINASE"/>
    <property type="match status" value="1"/>
</dbReference>
<evidence type="ECO:0000313" key="6">
    <source>
        <dbReference type="Proteomes" id="UP001165263"/>
    </source>
</evidence>
<keyword evidence="1" id="KW-0547">Nucleotide-binding</keyword>
<dbReference type="InterPro" id="IPR005702">
    <property type="entry name" value="Wzc-like_C"/>
</dbReference>
<dbReference type="EMBL" id="JANUHC010000001">
    <property type="protein sequence ID" value="MCS0627731.1"/>
    <property type="molecule type" value="Genomic_DNA"/>
</dbReference>
<gene>
    <name evidence="5" type="ORF">NX786_00015</name>
</gene>
<evidence type="ECO:0000313" key="5">
    <source>
        <dbReference type="EMBL" id="MCS0627731.1"/>
    </source>
</evidence>
<evidence type="ECO:0000256" key="1">
    <source>
        <dbReference type="ARBA" id="ARBA00022741"/>
    </source>
</evidence>
<keyword evidence="6" id="KW-1185">Reference proteome</keyword>
<dbReference type="InterPro" id="IPR050445">
    <property type="entry name" value="Bact_polysacc_biosynth/exp"/>
</dbReference>
<name>A0ABT2BRI8_9BURK</name>
<dbReference type="RefSeq" id="WP_259447008.1">
    <property type="nucleotide sequence ID" value="NZ_CP119520.1"/>
</dbReference>
<feature type="domain" description="CobQ/CobB/MinD/ParA nucleotide binding" evidence="4">
    <location>
        <begin position="132"/>
        <end position="302"/>
    </location>
</feature>
<evidence type="ECO:0000256" key="2">
    <source>
        <dbReference type="ARBA" id="ARBA00022840"/>
    </source>
</evidence>
<organism evidence="5 6">
    <name type="scientific">Telluria mixta</name>
    <dbReference type="NCBI Taxonomy" id="34071"/>
    <lineage>
        <taxon>Bacteria</taxon>
        <taxon>Pseudomonadati</taxon>
        <taxon>Pseudomonadota</taxon>
        <taxon>Betaproteobacteria</taxon>
        <taxon>Burkholderiales</taxon>
        <taxon>Oxalobacteraceae</taxon>
        <taxon>Telluria group</taxon>
        <taxon>Telluria</taxon>
    </lineage>
</organism>
<dbReference type="SUPFAM" id="SSF160246">
    <property type="entry name" value="EspE N-terminal domain-like"/>
    <property type="match status" value="1"/>
</dbReference>
<keyword evidence="5" id="KW-0808">Transferase</keyword>
<dbReference type="InterPro" id="IPR027417">
    <property type="entry name" value="P-loop_NTPase"/>
</dbReference>
<evidence type="ECO:0000259" key="4">
    <source>
        <dbReference type="Pfam" id="PF01656"/>
    </source>
</evidence>
<dbReference type="GO" id="GO:0004715">
    <property type="term" value="F:non-membrane spanning protein tyrosine kinase activity"/>
    <property type="evidence" value="ECO:0007669"/>
    <property type="project" value="UniProtKB-EC"/>
</dbReference>
<dbReference type="Gene3D" id="3.40.50.300">
    <property type="entry name" value="P-loop containing nucleotide triphosphate hydrolases"/>
    <property type="match status" value="1"/>
</dbReference>
<dbReference type="SUPFAM" id="SSF52540">
    <property type="entry name" value="P-loop containing nucleoside triphosphate hydrolases"/>
    <property type="match status" value="1"/>
</dbReference>
<evidence type="ECO:0000256" key="3">
    <source>
        <dbReference type="SAM" id="MobiDB-lite"/>
    </source>
</evidence>
<dbReference type="InterPro" id="IPR037257">
    <property type="entry name" value="T2SS_E_N_sf"/>
</dbReference>
<proteinExistence type="predicted"/>
<dbReference type="Pfam" id="PF01656">
    <property type="entry name" value="CbiA"/>
    <property type="match status" value="1"/>
</dbReference>
<protein>
    <submittedName>
        <fullName evidence="5">Polysaccharide biosynthesis tyrosine autokinase</fullName>
        <ecNumber evidence="5">2.7.10.2</ecNumber>
    </submittedName>
</protein>
<comment type="caution">
    <text evidence="5">The sequence shown here is derived from an EMBL/GenBank/DDBJ whole genome shotgun (WGS) entry which is preliminary data.</text>
</comment>
<dbReference type="EC" id="2.7.10.2" evidence="5"/>
<dbReference type="Proteomes" id="UP001165263">
    <property type="component" value="Unassembled WGS sequence"/>
</dbReference>
<dbReference type="NCBIfam" id="TIGR01007">
    <property type="entry name" value="eps_fam"/>
    <property type="match status" value="1"/>
</dbReference>
<sequence>MNDMSQRPQEDRWQPGAGLPQEEPQPIGRMLQTLRGLSDKQIDDIVEYQQRHGLQFGEAAVALRLASDDDIVELIARQFHYPCDPGSDASSALPPELVVARNPFSDGAEMIRDLRTQLLIGLAGAEGGQLSLAVTSAQAGDGKTFVAANLAAALSQLGKRTLLIDANMRKPRAGTVFGVADGSPGLSTILSGRVVKYAFHQAAALPNLFVLGAGPIPPNPQELLQGASFELLLDELRREFEHIVIDTPAGDSGSDFRMVAARSAATLVVARQDRTSYGALAAVVQALARGAGTLAGVVMNRY</sequence>
<reference evidence="5" key="1">
    <citation type="submission" date="2022-08" db="EMBL/GenBank/DDBJ databases">
        <title>Reclassification of Massilia species as members of the genera Telluria, Duganella, Pseudoduganella, Mokoshia gen. nov. and Zemynaea gen. nov. using orthogonal and non-orthogonal genome-based approaches.</title>
        <authorList>
            <person name="Bowman J.P."/>
        </authorList>
    </citation>
    <scope>NUCLEOTIDE SEQUENCE</scope>
    <source>
        <strain evidence="5">LMG 11547</strain>
    </source>
</reference>
<feature type="region of interest" description="Disordered" evidence="3">
    <location>
        <begin position="1"/>
        <end position="25"/>
    </location>
</feature>
<accession>A0ABT2BRI8</accession>
<keyword evidence="2" id="KW-0067">ATP-binding</keyword>
<dbReference type="CDD" id="cd05387">
    <property type="entry name" value="BY-kinase"/>
    <property type="match status" value="1"/>
</dbReference>
<dbReference type="PANTHER" id="PTHR32309:SF13">
    <property type="entry name" value="FERRIC ENTEROBACTIN TRANSPORT PROTEIN FEPE"/>
    <property type="match status" value="1"/>
</dbReference>
<dbReference type="InterPro" id="IPR002586">
    <property type="entry name" value="CobQ/CobB/MinD/ParA_Nub-bd_dom"/>
</dbReference>